<dbReference type="GO" id="GO:0016020">
    <property type="term" value="C:membrane"/>
    <property type="evidence" value="ECO:0007669"/>
    <property type="project" value="InterPro"/>
</dbReference>
<dbReference type="KEGG" id="dae:Dtox_0197"/>
<evidence type="ECO:0000313" key="4">
    <source>
        <dbReference type="EMBL" id="ACV61150.1"/>
    </source>
</evidence>
<evidence type="ECO:0000259" key="3">
    <source>
        <dbReference type="PROSITE" id="PS50111"/>
    </source>
</evidence>
<keyword evidence="5" id="KW-1185">Reference proteome</keyword>
<proteinExistence type="predicted"/>
<dbReference type="Proteomes" id="UP000002217">
    <property type="component" value="Chromosome"/>
</dbReference>
<dbReference type="SUPFAM" id="SSF58104">
    <property type="entry name" value="Methyl-accepting chemotaxis protein (MCP) signaling domain"/>
    <property type="match status" value="1"/>
</dbReference>
<dbReference type="PANTHER" id="PTHR32089">
    <property type="entry name" value="METHYL-ACCEPTING CHEMOTAXIS PROTEIN MCPB"/>
    <property type="match status" value="1"/>
</dbReference>
<evidence type="ECO:0000313" key="5">
    <source>
        <dbReference type="Proteomes" id="UP000002217"/>
    </source>
</evidence>
<feature type="domain" description="Methyl-accepting transducer" evidence="3">
    <location>
        <begin position="12"/>
        <end position="110"/>
    </location>
</feature>
<keyword evidence="1 2" id="KW-0807">Transducer</keyword>
<dbReference type="HOGENOM" id="CLU_1977906_0_0_9"/>
<gene>
    <name evidence="4" type="ordered locus">Dtox_0197</name>
</gene>
<name>C8W2Z4_DESAS</name>
<dbReference type="AlphaFoldDB" id="C8W2Z4"/>
<dbReference type="GO" id="GO:0007165">
    <property type="term" value="P:signal transduction"/>
    <property type="evidence" value="ECO:0007669"/>
    <property type="project" value="UniProtKB-KW"/>
</dbReference>
<dbReference type="RefSeq" id="WP_015755871.1">
    <property type="nucleotide sequence ID" value="NC_013216.1"/>
</dbReference>
<reference evidence="4 5" key="1">
    <citation type="journal article" date="2009" name="Stand. Genomic Sci.">
        <title>Complete genome sequence of Desulfotomaculum acetoxidans type strain (5575).</title>
        <authorList>
            <person name="Spring S."/>
            <person name="Lapidus A."/>
            <person name="Schroder M."/>
            <person name="Gleim D."/>
            <person name="Sims D."/>
            <person name="Meincke L."/>
            <person name="Glavina Del Rio T."/>
            <person name="Tice H."/>
            <person name="Copeland A."/>
            <person name="Cheng J.F."/>
            <person name="Lucas S."/>
            <person name="Chen F."/>
            <person name="Nolan M."/>
            <person name="Bruce D."/>
            <person name="Goodwin L."/>
            <person name="Pitluck S."/>
            <person name="Ivanova N."/>
            <person name="Mavromatis K."/>
            <person name="Mikhailova N."/>
            <person name="Pati A."/>
            <person name="Chen A."/>
            <person name="Palaniappan K."/>
            <person name="Land M."/>
            <person name="Hauser L."/>
            <person name="Chang Y.J."/>
            <person name="Jeffries C.D."/>
            <person name="Chain P."/>
            <person name="Saunders E."/>
            <person name="Brettin T."/>
            <person name="Detter J.C."/>
            <person name="Goker M."/>
            <person name="Bristow J."/>
            <person name="Eisen J.A."/>
            <person name="Markowitz V."/>
            <person name="Hugenholtz P."/>
            <person name="Kyrpides N.C."/>
            <person name="Klenk H.P."/>
            <person name="Han C."/>
        </authorList>
    </citation>
    <scope>NUCLEOTIDE SEQUENCE [LARGE SCALE GENOMIC DNA]</scope>
    <source>
        <strain evidence="5">ATCC 49208 / DSM 771 / VKM B-1644</strain>
    </source>
</reference>
<dbReference type="Pfam" id="PF00015">
    <property type="entry name" value="MCPsignal"/>
    <property type="match status" value="1"/>
</dbReference>
<accession>C8W2Z4</accession>
<dbReference type="InterPro" id="IPR004089">
    <property type="entry name" value="MCPsignal_dom"/>
</dbReference>
<dbReference type="EMBL" id="CP001720">
    <property type="protein sequence ID" value="ACV61150.1"/>
    <property type="molecule type" value="Genomic_DNA"/>
</dbReference>
<dbReference type="eggNOG" id="COG0840">
    <property type="taxonomic scope" value="Bacteria"/>
</dbReference>
<protein>
    <submittedName>
        <fullName evidence="4">Methyl-accepting chemotaxis sensory transducer</fullName>
    </submittedName>
</protein>
<dbReference type="Gene3D" id="1.10.287.950">
    <property type="entry name" value="Methyl-accepting chemotaxis protein"/>
    <property type="match status" value="1"/>
</dbReference>
<sequence>MDHVNTDTQEAAKAARDIKTIIEEVQNSSNKAENIMLLSSDNVSSGTKTVNEAGTQFIDIIEHIEKLTQQVLQVAAAAEQMTIGVQNVAAATQQQTASMQEVSSSAEDLNLVANELLTMSGQFKMQ</sequence>
<evidence type="ECO:0000256" key="1">
    <source>
        <dbReference type="ARBA" id="ARBA00023224"/>
    </source>
</evidence>
<dbReference type="PANTHER" id="PTHR32089:SF112">
    <property type="entry name" value="LYSOZYME-LIKE PROTEIN-RELATED"/>
    <property type="match status" value="1"/>
</dbReference>
<dbReference type="STRING" id="485916.Dtox_0197"/>
<organism evidence="4 5">
    <name type="scientific">Desulfofarcimen acetoxidans (strain ATCC 49208 / DSM 771 / KCTC 5769 / VKM B-1644 / 5575)</name>
    <name type="common">Desulfotomaculum acetoxidans</name>
    <dbReference type="NCBI Taxonomy" id="485916"/>
    <lineage>
        <taxon>Bacteria</taxon>
        <taxon>Bacillati</taxon>
        <taxon>Bacillota</taxon>
        <taxon>Clostridia</taxon>
        <taxon>Eubacteriales</taxon>
        <taxon>Peptococcaceae</taxon>
        <taxon>Desulfofarcimen</taxon>
    </lineage>
</organism>
<dbReference type="PROSITE" id="PS50111">
    <property type="entry name" value="CHEMOTAXIS_TRANSDUC_2"/>
    <property type="match status" value="1"/>
</dbReference>
<evidence type="ECO:0000256" key="2">
    <source>
        <dbReference type="PROSITE-ProRule" id="PRU00284"/>
    </source>
</evidence>